<feature type="transmembrane region" description="Helical" evidence="1">
    <location>
        <begin position="355"/>
        <end position="373"/>
    </location>
</feature>
<feature type="transmembrane region" description="Helical" evidence="1">
    <location>
        <begin position="438"/>
        <end position="456"/>
    </location>
</feature>
<feature type="transmembrane region" description="Helical" evidence="1">
    <location>
        <begin position="463"/>
        <end position="482"/>
    </location>
</feature>
<proteinExistence type="predicted"/>
<gene>
    <name evidence="2" type="ORF">SAMN05421672_101325</name>
</gene>
<organism evidence="2 3">
    <name type="scientific">Pseudomonas flexibilis</name>
    <dbReference type="NCBI Taxonomy" id="706570"/>
    <lineage>
        <taxon>Bacteria</taxon>
        <taxon>Pseudomonadati</taxon>
        <taxon>Pseudomonadota</taxon>
        <taxon>Gammaproteobacteria</taxon>
        <taxon>Pseudomonadales</taxon>
        <taxon>Pseudomonadaceae</taxon>
        <taxon>Pseudomonas</taxon>
    </lineage>
</organism>
<protein>
    <recommendedName>
        <fullName evidence="4">J domain-containing protein</fullName>
    </recommendedName>
</protein>
<evidence type="ECO:0000256" key="1">
    <source>
        <dbReference type="SAM" id="Phobius"/>
    </source>
</evidence>
<dbReference type="AlphaFoldDB" id="A0A1N6NKV7"/>
<reference evidence="2 3" key="1">
    <citation type="submission" date="2017-01" db="EMBL/GenBank/DDBJ databases">
        <authorList>
            <person name="Mah S.A."/>
            <person name="Swanson W.J."/>
            <person name="Moy G.W."/>
            <person name="Vacquier V.D."/>
        </authorList>
    </citation>
    <scope>NUCLEOTIDE SEQUENCE [LARGE SCALE GENOMIC DNA]</scope>
    <source>
        <strain evidence="2 3">ATCC 29606</strain>
    </source>
</reference>
<evidence type="ECO:0008006" key="4">
    <source>
        <dbReference type="Google" id="ProtNLM"/>
    </source>
</evidence>
<evidence type="ECO:0000313" key="3">
    <source>
        <dbReference type="Proteomes" id="UP000186079"/>
    </source>
</evidence>
<feature type="transmembrane region" description="Helical" evidence="1">
    <location>
        <begin position="502"/>
        <end position="520"/>
    </location>
</feature>
<name>A0A1N6NKV7_9PSED</name>
<keyword evidence="1" id="KW-0472">Membrane</keyword>
<dbReference type="Proteomes" id="UP000186079">
    <property type="component" value="Unassembled WGS sequence"/>
</dbReference>
<accession>A0A1N6NKV7</accession>
<dbReference type="EMBL" id="FTMC01000001">
    <property type="protein sequence ID" value="SIP92627.1"/>
    <property type="molecule type" value="Genomic_DNA"/>
</dbReference>
<keyword evidence="1" id="KW-0812">Transmembrane</keyword>
<keyword evidence="1" id="KW-1133">Transmembrane helix</keyword>
<sequence length="525" mass="59917">MDCSALFETDLDERAIKRRYALLLKQNRPEDDLDGFQRLREAYEQALHRVRAAGRCEEAARHVAPSEPEGATHVRAEFSQMQQYFQDPNEASLDQVLAEVRGQGLQAEFEQALLEACLKDRRGSILMARWALDRLEWFSVNQRVELPLDQLNALSDVLLHWALANLEYLLENGHEQDFLGWVEGLLQEAWLQAYERRGVFMQCLMRVLLNAKSWSASLFDAVSELCGWSQAPTYIPEWEALVHRAEAVAFGECLHGYLQEDSAPADRTRDDWGVMRKIEWSSERKAAWFLLKPLSETGRYRFSARFTAQDWHECARLSDLLKHRFQPLQAWFNHPDLDSWENLVPRPSGWAHVSWMIWLVLLIPMLLGTVVMWKQNGTPVTAGNLLGMAVIAGLGTWFLRFFGLGWSALVDRLSLLEVKLNQWLLPDGWRVGRRGLSVLRHVVPCLVLATLFYFASSLRGDKGYAAAFMAFLLCASYAWFASWGVSPPEMLSKLSPRQRDRLLQGVVLTGVIVLGIYLYSTSGAA</sequence>
<feature type="transmembrane region" description="Helical" evidence="1">
    <location>
        <begin position="385"/>
        <end position="409"/>
    </location>
</feature>
<evidence type="ECO:0000313" key="2">
    <source>
        <dbReference type="EMBL" id="SIP92627.1"/>
    </source>
</evidence>